<dbReference type="AlphaFoldDB" id="A0A158B5K5"/>
<organism evidence="2 3">
    <name type="scientific">Caballeronia pedi</name>
    <dbReference type="NCBI Taxonomy" id="1777141"/>
    <lineage>
        <taxon>Bacteria</taxon>
        <taxon>Pseudomonadati</taxon>
        <taxon>Pseudomonadota</taxon>
        <taxon>Betaproteobacteria</taxon>
        <taxon>Burkholderiales</taxon>
        <taxon>Burkholderiaceae</taxon>
        <taxon>Caballeronia</taxon>
    </lineage>
</organism>
<dbReference type="Proteomes" id="UP000054911">
    <property type="component" value="Unassembled WGS sequence"/>
</dbReference>
<reference evidence="2" key="1">
    <citation type="submission" date="2016-01" db="EMBL/GenBank/DDBJ databases">
        <authorList>
            <person name="Peeters C."/>
        </authorList>
    </citation>
    <scope>NUCLEOTIDE SEQUENCE [LARGE SCALE GENOMIC DNA]</scope>
    <source>
        <strain evidence="2">LMG 29323</strain>
    </source>
</reference>
<sequence length="104" mass="11557">MSVARCQAEVDSAEFTEWLAYHQIEPFGTQMEDLRAGVIAAATYNVNRDTRKRPEPLGPSDVIPWIGGLMKREEPEPVLLDDPVAQSNLMRASIFGRSRNAKAA</sequence>
<dbReference type="RefSeq" id="WP_061175547.1">
    <property type="nucleotide sequence ID" value="NZ_FCOE02000009.1"/>
</dbReference>
<accession>A0A158B5K5</accession>
<name>A0A158B5K5_9BURK</name>
<dbReference type="EMBL" id="FCOE02000009">
    <property type="protein sequence ID" value="SAK65381.1"/>
    <property type="molecule type" value="Genomic_DNA"/>
</dbReference>
<dbReference type="InterPro" id="IPR009350">
    <property type="entry name" value="Phage_tail_T"/>
</dbReference>
<keyword evidence="3" id="KW-1185">Reference proteome</keyword>
<feature type="domain" description="Minor tail T" evidence="1">
    <location>
        <begin position="11"/>
        <end position="77"/>
    </location>
</feature>
<evidence type="ECO:0000313" key="3">
    <source>
        <dbReference type="Proteomes" id="UP000054911"/>
    </source>
</evidence>
<dbReference type="OrthoDB" id="8903788at2"/>
<evidence type="ECO:0000259" key="1">
    <source>
        <dbReference type="Pfam" id="PF06223"/>
    </source>
</evidence>
<evidence type="ECO:0000313" key="2">
    <source>
        <dbReference type="EMBL" id="SAK65381.1"/>
    </source>
</evidence>
<dbReference type="STRING" id="1777141.AWB80_03067"/>
<dbReference type="Pfam" id="PF06223">
    <property type="entry name" value="Phage_tail_T"/>
    <property type="match status" value="1"/>
</dbReference>
<comment type="caution">
    <text evidence="2">The sequence shown here is derived from an EMBL/GenBank/DDBJ whole genome shotgun (WGS) entry which is preliminary data.</text>
</comment>
<protein>
    <recommendedName>
        <fullName evidence="1">Minor tail T domain-containing protein</fullName>
    </recommendedName>
</protein>
<gene>
    <name evidence="2" type="ORF">AWB80_03067</name>
</gene>
<proteinExistence type="predicted"/>